<reference evidence="1 2" key="1">
    <citation type="submission" date="2020-02" db="EMBL/GenBank/DDBJ databases">
        <authorList>
            <person name="Kociolek L.K."/>
            <person name="Ozer E.A."/>
        </authorList>
    </citation>
    <scope>NUCLEOTIDE SEQUENCE [LARGE SCALE GENOMIC DNA]</scope>
    <source>
        <strain evidence="1 2">ATCC 14501</strain>
    </source>
</reference>
<evidence type="ECO:0000313" key="1">
    <source>
        <dbReference type="EMBL" id="QJA01669.1"/>
    </source>
</evidence>
<dbReference type="Proteomes" id="UP000503330">
    <property type="component" value="Chromosome"/>
</dbReference>
<gene>
    <name evidence="1" type="ORF">G4D54_04135</name>
</gene>
<evidence type="ECO:0000313" key="2">
    <source>
        <dbReference type="Proteomes" id="UP000503330"/>
    </source>
</evidence>
<name>A0AAP9MDH9_CLOIN</name>
<sequence length="238" mass="27189">MEDNSAILVYNKGKKECVAYLTDMQMYTVTMKNIGYCIMLLLLCCACSAQPNRDAEEFQKDKDTVAQLDTALKKLEDAESFHLKQENDKGQLVDMSIRKSGSRQDTTAKPNDVYAPYEFSGTYTDEKGTAFHIEQTKQSGLMAEVNIADTRLLSLGFNTIRWDKQALEQALEDSALEDYVRICEMDDDHMHTCKVNELTVTFKTDTAGYLIYHKSSRDQIDRSYTNVNKEQVLFMNKT</sequence>
<organism evidence="1 2">
    <name type="scientific">Clostridium innocuum</name>
    <dbReference type="NCBI Taxonomy" id="1522"/>
    <lineage>
        <taxon>Bacteria</taxon>
        <taxon>Bacillati</taxon>
        <taxon>Bacillota</taxon>
        <taxon>Clostridia</taxon>
        <taxon>Eubacteriales</taxon>
        <taxon>Clostridiaceae</taxon>
        <taxon>Clostridium</taxon>
    </lineage>
</organism>
<protein>
    <submittedName>
        <fullName evidence="1">Uncharacterized protein</fullName>
    </submittedName>
</protein>
<dbReference type="AlphaFoldDB" id="A0AAP9MDH9"/>
<accession>A0AAP9MDH9</accession>
<proteinExistence type="predicted"/>
<dbReference type="EMBL" id="CP048838">
    <property type="protein sequence ID" value="QJA01669.1"/>
    <property type="molecule type" value="Genomic_DNA"/>
</dbReference>